<dbReference type="EMBL" id="CP047593">
    <property type="protein sequence ID" value="QHI68899.1"/>
    <property type="molecule type" value="Genomic_DNA"/>
</dbReference>
<evidence type="ECO:0000256" key="12">
    <source>
        <dbReference type="ARBA" id="ARBA00036099"/>
    </source>
</evidence>
<dbReference type="InterPro" id="IPR051163">
    <property type="entry name" value="Sodium:Solute_Symporter_SSF"/>
</dbReference>
<organism evidence="15 16">
    <name type="scientific">Tichowtungia aerotolerans</name>
    <dbReference type="NCBI Taxonomy" id="2697043"/>
    <lineage>
        <taxon>Bacteria</taxon>
        <taxon>Pseudomonadati</taxon>
        <taxon>Kiritimatiellota</taxon>
        <taxon>Tichowtungiia</taxon>
        <taxon>Tichowtungiales</taxon>
        <taxon>Tichowtungiaceae</taxon>
        <taxon>Tichowtungia</taxon>
    </lineage>
</organism>
<evidence type="ECO:0000256" key="14">
    <source>
        <dbReference type="SAM" id="Phobius"/>
    </source>
</evidence>
<dbReference type="GO" id="GO:0015293">
    <property type="term" value="F:symporter activity"/>
    <property type="evidence" value="ECO:0007669"/>
    <property type="project" value="TreeGrafter"/>
</dbReference>
<dbReference type="PANTHER" id="PTHR42985:SF40">
    <property type="entry name" value="LD47995P-RELATED"/>
    <property type="match status" value="1"/>
</dbReference>
<feature type="transmembrane region" description="Helical" evidence="14">
    <location>
        <begin position="180"/>
        <end position="201"/>
    </location>
</feature>
<dbReference type="InterPro" id="IPR038377">
    <property type="entry name" value="Na/Glc_symporter_sf"/>
</dbReference>
<feature type="transmembrane region" description="Helical" evidence="14">
    <location>
        <begin position="242"/>
        <end position="259"/>
    </location>
</feature>
<dbReference type="KEGG" id="taer:GT409_05355"/>
<dbReference type="PRINTS" id="PR00173">
    <property type="entry name" value="EDTRNSPORT"/>
</dbReference>
<dbReference type="GO" id="GO:0015075">
    <property type="term" value="F:monoatomic ion transmembrane transporter activity"/>
    <property type="evidence" value="ECO:0007669"/>
    <property type="project" value="UniProtKB-ARBA"/>
</dbReference>
<dbReference type="PROSITE" id="PS00456">
    <property type="entry name" value="NA_SOLUT_SYMP_1"/>
    <property type="match status" value="1"/>
</dbReference>
<evidence type="ECO:0000256" key="3">
    <source>
        <dbReference type="ARBA" id="ARBA00022448"/>
    </source>
</evidence>
<gene>
    <name evidence="15" type="ORF">GT409_05355</name>
</gene>
<evidence type="ECO:0000313" key="15">
    <source>
        <dbReference type="EMBL" id="QHI68899.1"/>
    </source>
</evidence>
<dbReference type="RefSeq" id="WP_160627665.1">
    <property type="nucleotide sequence ID" value="NZ_CP047593.1"/>
</dbReference>
<dbReference type="GO" id="GO:0098660">
    <property type="term" value="P:inorganic ion transmembrane transport"/>
    <property type="evidence" value="ECO:0007669"/>
    <property type="project" value="UniProtKB-ARBA"/>
</dbReference>
<evidence type="ECO:0000256" key="7">
    <source>
        <dbReference type="ARBA" id="ARBA00023053"/>
    </source>
</evidence>
<evidence type="ECO:0000313" key="16">
    <source>
        <dbReference type="Proteomes" id="UP000464954"/>
    </source>
</evidence>
<feature type="transmembrane region" description="Helical" evidence="14">
    <location>
        <begin position="479"/>
        <end position="502"/>
    </location>
</feature>
<dbReference type="AlphaFoldDB" id="A0A6P1M248"/>
<dbReference type="PROSITE" id="PS50283">
    <property type="entry name" value="NA_SOLUT_SYMP_3"/>
    <property type="match status" value="1"/>
</dbReference>
<sequence>MQLGWFDIAVLAAYFGLTIGMGLFFARKNTNTEEYFLGGRSFPGWALGLSLLGTSISSVTFIAFPADTFKTTWIRFLPHIVFPVAALIAAWFILPFFRRGTISSAYEYLGKRFGNSVSCYAAAVFLVIQMVRISTIVYLVSVLLQSITGLSIFWCILLTGGITALYTTTGGFDAVIWTDVLQTLTLIFGSILILAIIVHALPDGFGQIISDGVEHQKFSFSQWSEEKGFHPMPHGVSFSEKTLFMMLLVGFVGFLTGQFDQTTVQRWCSAKSAKEARKSIYFLAAISVPVWASFMLVGTAVWVYFHNFPDVVPQEMLDGIRKAEEIVPYFVLNYLPPGVVGIVIAAAMAAAMSSLSSSINAIGMVWVQDIYKKFIVKNRSDRHYLKVGFVSSAAVSLFMMLGAWWLYKAQTKTLMDFGMILGSLTMSGLAGIFLVGMLTRLADARAIWAGVVCNMFFAGYALLSDRALLPDSLCVPFDLYYTAIVGNIITIAVTLFMARFIWRTRRTDFANLTVWDQERTPLV</sequence>
<keyword evidence="3" id="KW-0813">Transport</keyword>
<name>A0A6P1M248_9BACT</name>
<proteinExistence type="inferred from homology"/>
<feature type="transmembrane region" description="Helical" evidence="14">
    <location>
        <begin position="6"/>
        <end position="25"/>
    </location>
</feature>
<comment type="similarity">
    <text evidence="2 13">Belongs to the sodium:solute symporter (SSF) (TC 2.A.21) family.</text>
</comment>
<evidence type="ECO:0000256" key="4">
    <source>
        <dbReference type="ARBA" id="ARBA00022475"/>
    </source>
</evidence>
<feature type="transmembrane region" description="Helical" evidence="14">
    <location>
        <begin position="117"/>
        <end position="141"/>
    </location>
</feature>
<evidence type="ECO:0000256" key="1">
    <source>
        <dbReference type="ARBA" id="ARBA00004651"/>
    </source>
</evidence>
<evidence type="ECO:0000256" key="11">
    <source>
        <dbReference type="ARBA" id="ARBA00023201"/>
    </source>
</evidence>
<comment type="catalytic activity">
    <reaction evidence="12">
        <text>iodide(out) + 2 Na(+)(out) = iodide(in) + 2 Na(+)(in)</text>
        <dbReference type="Rhea" id="RHEA:71207"/>
        <dbReference type="ChEBI" id="CHEBI:16382"/>
        <dbReference type="ChEBI" id="CHEBI:29101"/>
    </reaction>
</comment>
<evidence type="ECO:0000256" key="2">
    <source>
        <dbReference type="ARBA" id="ARBA00006434"/>
    </source>
</evidence>
<keyword evidence="8" id="KW-0406">Ion transport</keyword>
<feature type="transmembrane region" description="Helical" evidence="14">
    <location>
        <begin position="387"/>
        <end position="407"/>
    </location>
</feature>
<feature type="transmembrane region" description="Helical" evidence="14">
    <location>
        <begin position="280"/>
        <end position="305"/>
    </location>
</feature>
<keyword evidence="6 14" id="KW-1133">Transmembrane helix</keyword>
<dbReference type="InterPro" id="IPR001734">
    <property type="entry name" value="Na/solute_symporter"/>
</dbReference>
<feature type="transmembrane region" description="Helical" evidence="14">
    <location>
        <begin position="419"/>
        <end position="439"/>
    </location>
</feature>
<dbReference type="GO" id="GO:0005886">
    <property type="term" value="C:plasma membrane"/>
    <property type="evidence" value="ECO:0007669"/>
    <property type="project" value="UniProtKB-SubCell"/>
</dbReference>
<dbReference type="NCBIfam" id="TIGR00813">
    <property type="entry name" value="sss"/>
    <property type="match status" value="1"/>
</dbReference>
<dbReference type="Gene3D" id="1.20.1730.10">
    <property type="entry name" value="Sodium/glucose cotransporter"/>
    <property type="match status" value="1"/>
</dbReference>
<dbReference type="Proteomes" id="UP000464954">
    <property type="component" value="Chromosome"/>
</dbReference>
<feature type="transmembrane region" description="Helical" evidence="14">
    <location>
        <begin position="446"/>
        <end position="463"/>
    </location>
</feature>
<dbReference type="PANTHER" id="PTHR42985">
    <property type="entry name" value="SODIUM-COUPLED MONOCARBOXYLATE TRANSPORTER"/>
    <property type="match status" value="1"/>
</dbReference>
<keyword evidence="4" id="KW-1003">Cell membrane</keyword>
<protein>
    <submittedName>
        <fullName evidence="15">Sodium/solute symporter</fullName>
    </submittedName>
</protein>
<feature type="transmembrane region" description="Helical" evidence="14">
    <location>
        <begin position="339"/>
        <end position="367"/>
    </location>
</feature>
<keyword evidence="10" id="KW-0325">Glycoprotein</keyword>
<dbReference type="InterPro" id="IPR018212">
    <property type="entry name" value="Na/solute_symporter_CS"/>
</dbReference>
<evidence type="ECO:0000256" key="5">
    <source>
        <dbReference type="ARBA" id="ARBA00022692"/>
    </source>
</evidence>
<feature type="transmembrane region" description="Helical" evidence="14">
    <location>
        <begin position="45"/>
        <end position="64"/>
    </location>
</feature>
<keyword evidence="16" id="KW-1185">Reference proteome</keyword>
<keyword evidence="5 14" id="KW-0812">Transmembrane</keyword>
<feature type="transmembrane region" description="Helical" evidence="14">
    <location>
        <begin position="147"/>
        <end position="168"/>
    </location>
</feature>
<keyword evidence="7" id="KW-0915">Sodium</keyword>
<comment type="subcellular location">
    <subcellularLocation>
        <location evidence="1">Cell membrane</location>
        <topology evidence="1">Multi-pass membrane protein</topology>
    </subcellularLocation>
</comment>
<dbReference type="GO" id="GO:0006814">
    <property type="term" value="P:sodium ion transport"/>
    <property type="evidence" value="ECO:0007669"/>
    <property type="project" value="UniProtKB-KW"/>
</dbReference>
<evidence type="ECO:0000256" key="9">
    <source>
        <dbReference type="ARBA" id="ARBA00023136"/>
    </source>
</evidence>
<reference evidence="15 16" key="1">
    <citation type="submission" date="2020-01" db="EMBL/GenBank/DDBJ databases">
        <title>Ponticoccus aerotolerans gen. nov., sp. nov., an anaerobic bacterium and proposal of Ponticoccusceae fam. nov., Ponticoccusles ord. nov. and Ponticoccuse classis nov. in the phylum Kiritimatiellaeota.</title>
        <authorList>
            <person name="Zhou L.Y."/>
            <person name="Du Z.J."/>
        </authorList>
    </citation>
    <scope>NUCLEOTIDE SEQUENCE [LARGE SCALE GENOMIC DNA]</scope>
    <source>
        <strain evidence="15 16">S-5007</strain>
    </source>
</reference>
<accession>A0A6P1M248</accession>
<feature type="transmembrane region" description="Helical" evidence="14">
    <location>
        <begin position="76"/>
        <end position="97"/>
    </location>
</feature>
<keyword evidence="11" id="KW-0739">Sodium transport</keyword>
<evidence type="ECO:0000256" key="10">
    <source>
        <dbReference type="ARBA" id="ARBA00023180"/>
    </source>
</evidence>
<dbReference type="Pfam" id="PF00474">
    <property type="entry name" value="SSF"/>
    <property type="match status" value="1"/>
</dbReference>
<evidence type="ECO:0000256" key="6">
    <source>
        <dbReference type="ARBA" id="ARBA00022989"/>
    </source>
</evidence>
<keyword evidence="9 14" id="KW-0472">Membrane</keyword>
<evidence type="ECO:0000256" key="13">
    <source>
        <dbReference type="RuleBase" id="RU362091"/>
    </source>
</evidence>
<evidence type="ECO:0000256" key="8">
    <source>
        <dbReference type="ARBA" id="ARBA00023065"/>
    </source>
</evidence>